<reference evidence="4" key="1">
    <citation type="journal article" date="2019" name="Int. J. Syst. Evol. Microbiol.">
        <title>The Global Catalogue of Microorganisms (GCM) 10K type strain sequencing project: providing services to taxonomists for standard genome sequencing and annotation.</title>
        <authorList>
            <consortium name="The Broad Institute Genomics Platform"/>
            <consortium name="The Broad Institute Genome Sequencing Center for Infectious Disease"/>
            <person name="Wu L."/>
            <person name="Ma J."/>
        </authorList>
    </citation>
    <scope>NUCLEOTIDE SEQUENCE [LARGE SCALE GENOMIC DNA]</scope>
    <source>
        <strain evidence="4">XZYJ18</strain>
    </source>
</reference>
<evidence type="ECO:0000259" key="2">
    <source>
        <dbReference type="Pfam" id="PF16170"/>
    </source>
</evidence>
<dbReference type="Proteomes" id="UP001596175">
    <property type="component" value="Unassembled WGS sequence"/>
</dbReference>
<feature type="compositionally biased region" description="Basic and acidic residues" evidence="1">
    <location>
        <begin position="7"/>
        <end position="19"/>
    </location>
</feature>
<evidence type="ECO:0000256" key="1">
    <source>
        <dbReference type="SAM" id="MobiDB-lite"/>
    </source>
</evidence>
<feature type="region of interest" description="Disordered" evidence="1">
    <location>
        <begin position="1"/>
        <end position="23"/>
    </location>
</feature>
<evidence type="ECO:0000313" key="3">
    <source>
        <dbReference type="EMBL" id="MFC5137427.1"/>
    </source>
</evidence>
<proteinExistence type="predicted"/>
<comment type="caution">
    <text evidence="3">The sequence shown here is derived from an EMBL/GenBank/DDBJ whole genome shotgun (WGS) entry which is preliminary data.</text>
</comment>
<name>A0ABV9Z8Y6_9PSEU</name>
<accession>A0ABV9Z8Y6</accession>
<protein>
    <submittedName>
        <fullName evidence="3">DUF4873 domain-containing protein</fullName>
    </submittedName>
</protein>
<evidence type="ECO:0000313" key="4">
    <source>
        <dbReference type="Proteomes" id="UP001596175"/>
    </source>
</evidence>
<keyword evidence="4" id="KW-1185">Reference proteome</keyword>
<organism evidence="3 4">
    <name type="scientific">Actinomycetospora rhizophila</name>
    <dbReference type="NCBI Taxonomy" id="1416876"/>
    <lineage>
        <taxon>Bacteria</taxon>
        <taxon>Bacillati</taxon>
        <taxon>Actinomycetota</taxon>
        <taxon>Actinomycetes</taxon>
        <taxon>Pseudonocardiales</taxon>
        <taxon>Pseudonocardiaceae</taxon>
        <taxon>Actinomycetospora</taxon>
    </lineage>
</organism>
<dbReference type="EMBL" id="JBHSKG010000002">
    <property type="protein sequence ID" value="MFC5137427.1"/>
    <property type="molecule type" value="Genomic_DNA"/>
</dbReference>
<dbReference type="RefSeq" id="WP_378019658.1">
    <property type="nucleotide sequence ID" value="NZ_JBHSKG010000002.1"/>
</dbReference>
<feature type="domain" description="DUF4873" evidence="2">
    <location>
        <begin position="18"/>
        <end position="108"/>
    </location>
</feature>
<dbReference type="Pfam" id="PF16170">
    <property type="entry name" value="DUF4873"/>
    <property type="match status" value="1"/>
</dbReference>
<dbReference type="InterPro" id="IPR032371">
    <property type="entry name" value="DUF4873"/>
</dbReference>
<gene>
    <name evidence="3" type="ORF">ACFPK1_04235</name>
</gene>
<sequence length="118" mass="12656">MTPVAAPEHDGTQHEHDEDGWTGPATLVVDDVEYAVEVTLVGHFEPLDGRYHWYGRVAAHEELHAALGGRKRPARVTTPVGAADGELSDVDPWGRYRLAGTSTPPFAVESAGELETAG</sequence>